<comment type="caution">
    <text evidence="2">The sequence shown here is derived from an EMBL/GenBank/DDBJ whole genome shotgun (WGS) entry which is preliminary data.</text>
</comment>
<name>A0A7C4AII7_9BACT</name>
<sequence>MYTEIKFQCEIFCSSVCCGGATILTANEIGRLFKFFPITAGFRKIHPVSSSHKVYLQDFAIVYGGFYIIGDFIAGNRLKRRCRMLKESLCSIHGELKPLQCRIIPFSVTFPEDFQALVIAEKRKGAFRACKGFKEKAPLVWNGQLIEPELKENFYKLRENLIFQRNMMEKIFFSFKNTPQFKKFINAEEGLFEVPLLPEVIDEICEITGIQNRTEFLKVQKTLFINELVAGGIKNSLFIDALNAIERFKI</sequence>
<evidence type="ECO:0008006" key="3">
    <source>
        <dbReference type="Google" id="ProtNLM"/>
    </source>
</evidence>
<gene>
    <name evidence="2" type="ORF">ENV75_00325</name>
</gene>
<accession>A0A7C4AII7</accession>
<keyword evidence="1" id="KW-1133">Transmembrane helix</keyword>
<keyword evidence="1" id="KW-0472">Membrane</keyword>
<reference evidence="2" key="1">
    <citation type="journal article" date="2020" name="mSystems">
        <title>Genome- and Community-Level Interaction Insights into Carbon Utilization and Element Cycling Functions of Hydrothermarchaeota in Hydrothermal Sediment.</title>
        <authorList>
            <person name="Zhou Z."/>
            <person name="Liu Y."/>
            <person name="Xu W."/>
            <person name="Pan J."/>
            <person name="Luo Z.H."/>
            <person name="Li M."/>
        </authorList>
    </citation>
    <scope>NUCLEOTIDE SEQUENCE [LARGE SCALE GENOMIC DNA]</scope>
    <source>
        <strain evidence="2">SpSt-788</strain>
    </source>
</reference>
<keyword evidence="1" id="KW-0812">Transmembrane</keyword>
<evidence type="ECO:0000256" key="1">
    <source>
        <dbReference type="SAM" id="Phobius"/>
    </source>
</evidence>
<proteinExistence type="predicted"/>
<protein>
    <recommendedName>
        <fullName evidence="3">YkgJ family cysteine cluster protein</fullName>
    </recommendedName>
</protein>
<dbReference type="AlphaFoldDB" id="A0A7C4AII7"/>
<evidence type="ECO:0000313" key="2">
    <source>
        <dbReference type="EMBL" id="HGG98894.1"/>
    </source>
</evidence>
<feature type="transmembrane region" description="Helical" evidence="1">
    <location>
        <begin position="54"/>
        <end position="74"/>
    </location>
</feature>
<dbReference type="EMBL" id="DTHO01000003">
    <property type="protein sequence ID" value="HGG98894.1"/>
    <property type="molecule type" value="Genomic_DNA"/>
</dbReference>
<organism evidence="2">
    <name type="scientific">Thermodesulfovibrio aggregans</name>
    <dbReference type="NCBI Taxonomy" id="86166"/>
    <lineage>
        <taxon>Bacteria</taxon>
        <taxon>Pseudomonadati</taxon>
        <taxon>Nitrospirota</taxon>
        <taxon>Thermodesulfovibrionia</taxon>
        <taxon>Thermodesulfovibrionales</taxon>
        <taxon>Thermodesulfovibrionaceae</taxon>
        <taxon>Thermodesulfovibrio</taxon>
    </lineage>
</organism>